<name>A0A0S4LRL0_9BACT</name>
<evidence type="ECO:0008006" key="3">
    <source>
        <dbReference type="Google" id="ProtNLM"/>
    </source>
</evidence>
<dbReference type="Gene3D" id="2.30.42.10">
    <property type="match status" value="1"/>
</dbReference>
<evidence type="ECO:0000313" key="2">
    <source>
        <dbReference type="Proteomes" id="UP000198736"/>
    </source>
</evidence>
<accession>A0A0S4LRL0</accession>
<proteinExistence type="predicted"/>
<dbReference type="AlphaFoldDB" id="A0A0S4LRL0"/>
<organism evidence="1 2">
    <name type="scientific">Candidatus Nitrospira nitrificans</name>
    <dbReference type="NCBI Taxonomy" id="1742973"/>
    <lineage>
        <taxon>Bacteria</taxon>
        <taxon>Pseudomonadati</taxon>
        <taxon>Nitrospirota</taxon>
        <taxon>Nitrospiria</taxon>
        <taxon>Nitrospirales</taxon>
        <taxon>Nitrospiraceae</taxon>
        <taxon>Nitrospira</taxon>
    </lineage>
</organism>
<dbReference type="InterPro" id="IPR036034">
    <property type="entry name" value="PDZ_sf"/>
</dbReference>
<sequence>MKCEAHLGGGRRGSIPLFACRTLVYGWLVVLLGDPIFVDVAVSQAAAQSDAMTEDEASKLGEEFGIVVGAVDEDIQKELKLQQPQGVAVFEVIGNSRADYAGIKVRSVIKEVDKQEIRNMADFGRAIRKAMKECNFTVGTYEPADPGDPVGWGVNFHFVGCKRD</sequence>
<keyword evidence="2" id="KW-1185">Reference proteome</keyword>
<evidence type="ECO:0000313" key="1">
    <source>
        <dbReference type="EMBL" id="CUS39903.1"/>
    </source>
</evidence>
<dbReference type="EMBL" id="CZPZ01000036">
    <property type="protein sequence ID" value="CUS39903.1"/>
    <property type="molecule type" value="Genomic_DNA"/>
</dbReference>
<reference evidence="2" key="1">
    <citation type="submission" date="2015-10" db="EMBL/GenBank/DDBJ databases">
        <authorList>
            <person name="Luecker S."/>
            <person name="Luecker S."/>
        </authorList>
    </citation>
    <scope>NUCLEOTIDE SEQUENCE [LARGE SCALE GENOMIC DNA]</scope>
</reference>
<dbReference type="STRING" id="1742973.COMA2_90082"/>
<gene>
    <name evidence="1" type="ORF">COMA2_90082</name>
</gene>
<dbReference type="Proteomes" id="UP000198736">
    <property type="component" value="Unassembled WGS sequence"/>
</dbReference>
<protein>
    <recommendedName>
        <fullName evidence="3">PDZ domain-containing protein</fullName>
    </recommendedName>
</protein>
<dbReference type="SUPFAM" id="SSF50156">
    <property type="entry name" value="PDZ domain-like"/>
    <property type="match status" value="1"/>
</dbReference>